<evidence type="ECO:0000313" key="2">
    <source>
        <dbReference type="EMBL" id="KAH0809109.1"/>
    </source>
</evidence>
<sequence>MGFITLELKFLCGPSVVGYRDMRHNNHCTEEDFSGRAIPKGSGGERSIIYFFRPNRLECDENGCIRNTTRSTVNLRIAHVPGRLSVAIPQSKSHFVFRLLKNREVMFHPWCSSGCHWIRSIASDWRRSSYGIPLIEKIASAAFHLAELVFAITAAAFTTARRVYDQTSEEGELSSEGSDGNGGYGTNDVQEMNEQVLETGDNRCGLGRRGRYVQRSSLINWALALRSLLKMVPNDRDTTRNDLKRG</sequence>
<reference evidence="2" key="2">
    <citation type="submission" date="2021-08" db="EMBL/GenBank/DDBJ databases">
        <authorList>
            <person name="Eriksson T."/>
        </authorList>
    </citation>
    <scope>NUCLEOTIDE SEQUENCE</scope>
    <source>
        <strain evidence="2">Stoneville</strain>
        <tissue evidence="2">Whole head</tissue>
    </source>
</reference>
<evidence type="ECO:0000313" key="3">
    <source>
        <dbReference type="Proteomes" id="UP000719412"/>
    </source>
</evidence>
<dbReference type="Proteomes" id="UP000719412">
    <property type="component" value="Unassembled WGS sequence"/>
</dbReference>
<proteinExistence type="predicted"/>
<protein>
    <submittedName>
        <fullName evidence="2">Uncharacterized protein</fullName>
    </submittedName>
</protein>
<accession>A0A8J6L2E5</accession>
<keyword evidence="3" id="KW-1185">Reference proteome</keyword>
<reference evidence="2" key="1">
    <citation type="journal article" date="2020" name="J Insects Food Feed">
        <title>The yellow mealworm (Tenebrio molitor) genome: a resource for the emerging insects as food and feed industry.</title>
        <authorList>
            <person name="Eriksson T."/>
            <person name="Andere A."/>
            <person name="Kelstrup H."/>
            <person name="Emery V."/>
            <person name="Picard C."/>
        </authorList>
    </citation>
    <scope>NUCLEOTIDE SEQUENCE</scope>
    <source>
        <strain evidence="2">Stoneville</strain>
        <tissue evidence="2">Whole head</tissue>
    </source>
</reference>
<dbReference type="EMBL" id="JABDTM020028337">
    <property type="protein sequence ID" value="KAH0809109.1"/>
    <property type="molecule type" value="Genomic_DNA"/>
</dbReference>
<comment type="caution">
    <text evidence="2">The sequence shown here is derived from an EMBL/GenBank/DDBJ whole genome shotgun (WGS) entry which is preliminary data.</text>
</comment>
<dbReference type="AlphaFoldDB" id="A0A8J6L2E5"/>
<evidence type="ECO:0000256" key="1">
    <source>
        <dbReference type="SAM" id="MobiDB-lite"/>
    </source>
</evidence>
<organism evidence="2 3">
    <name type="scientific">Tenebrio molitor</name>
    <name type="common">Yellow mealworm beetle</name>
    <dbReference type="NCBI Taxonomy" id="7067"/>
    <lineage>
        <taxon>Eukaryota</taxon>
        <taxon>Metazoa</taxon>
        <taxon>Ecdysozoa</taxon>
        <taxon>Arthropoda</taxon>
        <taxon>Hexapoda</taxon>
        <taxon>Insecta</taxon>
        <taxon>Pterygota</taxon>
        <taxon>Neoptera</taxon>
        <taxon>Endopterygota</taxon>
        <taxon>Coleoptera</taxon>
        <taxon>Polyphaga</taxon>
        <taxon>Cucujiformia</taxon>
        <taxon>Tenebrionidae</taxon>
        <taxon>Tenebrio</taxon>
    </lineage>
</organism>
<feature type="region of interest" description="Disordered" evidence="1">
    <location>
        <begin position="168"/>
        <end position="188"/>
    </location>
</feature>
<gene>
    <name evidence="2" type="ORF">GEV33_013682</name>
</gene>
<name>A0A8J6L2E5_TENMO</name>